<evidence type="ECO:0000256" key="4">
    <source>
        <dbReference type="ARBA" id="ARBA00022741"/>
    </source>
</evidence>
<dbReference type="GO" id="GO:0005829">
    <property type="term" value="C:cytosol"/>
    <property type="evidence" value="ECO:0007669"/>
    <property type="project" value="TreeGrafter"/>
</dbReference>
<name>A0A1G2LS11_9BACT</name>
<keyword evidence="6 9" id="KW-0658">Purine biosynthesis</keyword>
<keyword evidence="3 9" id="KW-0436">Ligase</keyword>
<dbReference type="Pfam" id="PF00958">
    <property type="entry name" value="GMP_synt_C"/>
    <property type="match status" value="1"/>
</dbReference>
<dbReference type="InterPro" id="IPR004739">
    <property type="entry name" value="GMP_synth_GATase"/>
</dbReference>
<dbReference type="SUPFAM" id="SSF54810">
    <property type="entry name" value="GMP synthetase C-terminal dimerisation domain"/>
    <property type="match status" value="1"/>
</dbReference>
<dbReference type="SUPFAM" id="SSF52317">
    <property type="entry name" value="Class I glutamine amidotransferase-like"/>
    <property type="match status" value="1"/>
</dbReference>
<dbReference type="CDD" id="cd01742">
    <property type="entry name" value="GATase1_GMP_Synthase"/>
    <property type="match status" value="1"/>
</dbReference>
<keyword evidence="8 9" id="KW-0315">Glutamine amidotransferase</keyword>
<dbReference type="InterPro" id="IPR029062">
    <property type="entry name" value="Class_I_gatase-like"/>
</dbReference>
<dbReference type="CDD" id="cd01997">
    <property type="entry name" value="GMP_synthase_C"/>
    <property type="match status" value="1"/>
</dbReference>
<evidence type="ECO:0000256" key="3">
    <source>
        <dbReference type="ARBA" id="ARBA00022598"/>
    </source>
</evidence>
<dbReference type="EMBL" id="MHQZ01000012">
    <property type="protein sequence ID" value="OHA14333.1"/>
    <property type="molecule type" value="Genomic_DNA"/>
</dbReference>
<dbReference type="Gene3D" id="3.30.300.10">
    <property type="match status" value="1"/>
</dbReference>
<dbReference type="InterPro" id="IPR017926">
    <property type="entry name" value="GATASE"/>
</dbReference>
<dbReference type="Gene3D" id="3.40.50.880">
    <property type="match status" value="1"/>
</dbReference>
<dbReference type="PROSITE" id="PS51553">
    <property type="entry name" value="GMPS_ATP_PPASE"/>
    <property type="match status" value="1"/>
</dbReference>
<evidence type="ECO:0000256" key="9">
    <source>
        <dbReference type="HAMAP-Rule" id="MF_00344"/>
    </source>
</evidence>
<dbReference type="Gene3D" id="3.40.50.620">
    <property type="entry name" value="HUPs"/>
    <property type="match status" value="1"/>
</dbReference>
<dbReference type="UniPathway" id="UPA00189">
    <property type="reaction ID" value="UER00296"/>
</dbReference>
<evidence type="ECO:0000256" key="1">
    <source>
        <dbReference type="ARBA" id="ARBA00002332"/>
    </source>
</evidence>
<dbReference type="AlphaFoldDB" id="A0A1G2LS11"/>
<comment type="subunit">
    <text evidence="9">Homodimer.</text>
</comment>
<comment type="function">
    <text evidence="1 9">Catalyzes the synthesis of GMP from XMP.</text>
</comment>
<feature type="binding site" evidence="10">
    <location>
        <begin position="230"/>
        <end position="236"/>
    </location>
    <ligand>
        <name>ATP</name>
        <dbReference type="ChEBI" id="CHEBI:30616"/>
    </ligand>
</feature>
<dbReference type="NCBIfam" id="TIGR00884">
    <property type="entry name" value="guaA_Cterm"/>
    <property type="match status" value="1"/>
</dbReference>
<keyword evidence="7 9" id="KW-0067">ATP-binding</keyword>
<evidence type="ECO:0000256" key="10">
    <source>
        <dbReference type="PROSITE-ProRule" id="PRU00886"/>
    </source>
</evidence>
<keyword evidence="5 9" id="KW-0332">GMP biosynthesis</keyword>
<dbReference type="Pfam" id="PF02540">
    <property type="entry name" value="NAD_synthase"/>
    <property type="match status" value="1"/>
</dbReference>
<dbReference type="FunFam" id="3.30.300.10:FF:000002">
    <property type="entry name" value="GMP synthase [glutamine-hydrolyzing]"/>
    <property type="match status" value="1"/>
</dbReference>
<dbReference type="HAMAP" id="MF_00344">
    <property type="entry name" value="GMP_synthase"/>
    <property type="match status" value="1"/>
</dbReference>
<dbReference type="NCBIfam" id="NF000848">
    <property type="entry name" value="PRK00074.1"/>
    <property type="match status" value="1"/>
</dbReference>
<gene>
    <name evidence="9" type="primary">guaA</name>
    <name evidence="12" type="ORF">A2909_02500</name>
</gene>
<evidence type="ECO:0000256" key="5">
    <source>
        <dbReference type="ARBA" id="ARBA00022749"/>
    </source>
</evidence>
<dbReference type="InterPro" id="IPR022955">
    <property type="entry name" value="GMP_synthase"/>
</dbReference>
<dbReference type="GO" id="GO:0003921">
    <property type="term" value="F:GMP synthase activity"/>
    <property type="evidence" value="ECO:0007669"/>
    <property type="project" value="InterPro"/>
</dbReference>
<dbReference type="FunFam" id="3.40.50.880:FF:000001">
    <property type="entry name" value="GMP synthase [glutamine-hydrolyzing]"/>
    <property type="match status" value="1"/>
</dbReference>
<evidence type="ECO:0000256" key="7">
    <source>
        <dbReference type="ARBA" id="ARBA00022840"/>
    </source>
</evidence>
<feature type="domain" description="GMPS ATP-PPase" evidence="11">
    <location>
        <begin position="203"/>
        <end position="391"/>
    </location>
</feature>
<dbReference type="SUPFAM" id="SSF52402">
    <property type="entry name" value="Adenine nucleotide alpha hydrolases-like"/>
    <property type="match status" value="1"/>
</dbReference>
<accession>A0A1G2LS11</accession>
<dbReference type="InterPro" id="IPR025777">
    <property type="entry name" value="GMPS_ATP_PPase_dom"/>
</dbReference>
<proteinExistence type="inferred from homology"/>
<keyword evidence="4 9" id="KW-0547">Nucleotide-binding</keyword>
<dbReference type="InterPro" id="IPR001674">
    <property type="entry name" value="GMP_synth_C"/>
</dbReference>
<dbReference type="PROSITE" id="PS51273">
    <property type="entry name" value="GATASE_TYPE_1"/>
    <property type="match status" value="1"/>
</dbReference>
<evidence type="ECO:0000256" key="2">
    <source>
        <dbReference type="ARBA" id="ARBA00005153"/>
    </source>
</evidence>
<feature type="active site" evidence="9">
    <location>
        <position position="178"/>
    </location>
</feature>
<evidence type="ECO:0000259" key="11">
    <source>
        <dbReference type="PROSITE" id="PS51553"/>
    </source>
</evidence>
<feature type="active site" evidence="9">
    <location>
        <position position="176"/>
    </location>
</feature>
<comment type="caution">
    <text evidence="12">The sequence shown here is derived from an EMBL/GenBank/DDBJ whole genome shotgun (WGS) entry which is preliminary data.</text>
</comment>
<protein>
    <recommendedName>
        <fullName evidence="9">GMP synthase [glutamine-hydrolyzing]</fullName>
        <ecNumber evidence="9">6.3.5.2</ecNumber>
    </recommendedName>
    <alternativeName>
        <fullName evidence="9">GMP synthetase</fullName>
    </alternativeName>
    <alternativeName>
        <fullName evidence="9">Glutamine amidotransferase</fullName>
    </alternativeName>
</protein>
<dbReference type="EC" id="6.3.5.2" evidence="9"/>
<reference evidence="12 13" key="1">
    <citation type="journal article" date="2016" name="Nat. Commun.">
        <title>Thousands of microbial genomes shed light on interconnected biogeochemical processes in an aquifer system.</title>
        <authorList>
            <person name="Anantharaman K."/>
            <person name="Brown C.T."/>
            <person name="Hug L.A."/>
            <person name="Sharon I."/>
            <person name="Castelle C.J."/>
            <person name="Probst A.J."/>
            <person name="Thomas B.C."/>
            <person name="Singh A."/>
            <person name="Wilkins M.J."/>
            <person name="Karaoz U."/>
            <person name="Brodie E.L."/>
            <person name="Williams K.H."/>
            <person name="Hubbard S.S."/>
            <person name="Banfield J.F."/>
        </authorList>
    </citation>
    <scope>NUCLEOTIDE SEQUENCE [LARGE SCALE GENOMIC DNA]</scope>
</reference>
<evidence type="ECO:0000313" key="13">
    <source>
        <dbReference type="Proteomes" id="UP000178302"/>
    </source>
</evidence>
<comment type="pathway">
    <text evidence="2 9">Purine metabolism; GMP biosynthesis; GMP from XMP (L-Gln route): step 1/1.</text>
</comment>
<organism evidence="12 13">
    <name type="scientific">Candidatus Tagabacteria bacterium RIFCSPLOWO2_01_FULL_39_11</name>
    <dbReference type="NCBI Taxonomy" id="1802295"/>
    <lineage>
        <taxon>Bacteria</taxon>
        <taxon>Candidatus Tagaibacteriota</taxon>
    </lineage>
</organism>
<dbReference type="InterPro" id="IPR022310">
    <property type="entry name" value="NAD/GMP_synthase"/>
</dbReference>
<evidence type="ECO:0000256" key="8">
    <source>
        <dbReference type="ARBA" id="ARBA00022962"/>
    </source>
</evidence>
<dbReference type="Pfam" id="PF00117">
    <property type="entry name" value="GATase"/>
    <property type="match status" value="1"/>
</dbReference>
<evidence type="ECO:0000313" key="12">
    <source>
        <dbReference type="EMBL" id="OHA14333.1"/>
    </source>
</evidence>
<dbReference type="PANTHER" id="PTHR11922:SF2">
    <property type="entry name" value="GMP SYNTHASE [GLUTAMINE-HYDROLYZING]"/>
    <property type="match status" value="1"/>
</dbReference>
<dbReference type="GO" id="GO:0005524">
    <property type="term" value="F:ATP binding"/>
    <property type="evidence" value="ECO:0007669"/>
    <property type="project" value="UniProtKB-UniRule"/>
</dbReference>
<dbReference type="PRINTS" id="PR00097">
    <property type="entry name" value="ANTSNTHASEII"/>
</dbReference>
<dbReference type="Proteomes" id="UP000178302">
    <property type="component" value="Unassembled WGS sequence"/>
</dbReference>
<dbReference type="PRINTS" id="PR00096">
    <property type="entry name" value="GATASE"/>
</dbReference>
<comment type="catalytic activity">
    <reaction evidence="9">
        <text>XMP + L-glutamine + ATP + H2O = GMP + L-glutamate + AMP + diphosphate + 2 H(+)</text>
        <dbReference type="Rhea" id="RHEA:11680"/>
        <dbReference type="ChEBI" id="CHEBI:15377"/>
        <dbReference type="ChEBI" id="CHEBI:15378"/>
        <dbReference type="ChEBI" id="CHEBI:29985"/>
        <dbReference type="ChEBI" id="CHEBI:30616"/>
        <dbReference type="ChEBI" id="CHEBI:33019"/>
        <dbReference type="ChEBI" id="CHEBI:57464"/>
        <dbReference type="ChEBI" id="CHEBI:58115"/>
        <dbReference type="ChEBI" id="CHEBI:58359"/>
        <dbReference type="ChEBI" id="CHEBI:456215"/>
        <dbReference type="EC" id="6.3.5.2"/>
    </reaction>
</comment>
<sequence>MDKIIILDFGGQYCHLIARRIRDFGVFAEVKPFDISANEIKKDKSIKGIILSGGAKSVYDKNAPKCKRRIFHLNIPILGICYGHQLIARLLGGKVVSGETGEYGFTNFHLGANILSGKSPPNFLFKRLKQRQKVWMNHKDVVVSLPRGFQIIGDTPSSKIAAFHNIKSKIFGVQFHPEASHTINGKTILKNFVSDICGCKPYWTSKCLSDIIIQETKNIIGDKKAIIGLSGGIDSSTAALIASKAIGKNLTAVYIDTGFMRNNETELMKKTFKDRGLNLKIIKAKKDFFTALKGVSHPEKKRKIIGKLFVGLFYKVAKSKKAEFLIQGTIYSDRIESGFTRNSSNIKSHHNVGGLPKNIKLKIYEPLRNLYKDEVRKLAKFIGVSYETANQQVFPGPGLAIRIVGEIIPKKVGIVRKAGSIIEDELKNLPIYPKIWMSFPVLLPIKSVGIQGDERSYKFPIVVRIIESKDAMTANFSKVSYETLERISTRITNEIIDVNRVVYDITNKPPGTMEWE</sequence>
<dbReference type="NCBIfam" id="TIGR00888">
    <property type="entry name" value="guaA_Nterm"/>
    <property type="match status" value="1"/>
</dbReference>
<dbReference type="PANTHER" id="PTHR11922">
    <property type="entry name" value="GMP SYNTHASE-RELATED"/>
    <property type="match status" value="1"/>
</dbReference>
<feature type="active site" description="Nucleophile" evidence="9">
    <location>
        <position position="81"/>
    </location>
</feature>
<evidence type="ECO:0000256" key="6">
    <source>
        <dbReference type="ARBA" id="ARBA00022755"/>
    </source>
</evidence>
<dbReference type="InterPro" id="IPR014729">
    <property type="entry name" value="Rossmann-like_a/b/a_fold"/>
</dbReference>